<accession>A0A3B0SSH8</accession>
<dbReference type="EC" id="1.2.5.3" evidence="1"/>
<protein>
    <submittedName>
        <fullName evidence="1">Aerobic carbon monoxide dehydrogenase (Quinone), large chain</fullName>
        <ecNumber evidence="1">1.2.5.3</ecNumber>
    </submittedName>
</protein>
<keyword evidence="1" id="KW-0560">Oxidoreductase</keyword>
<dbReference type="InterPro" id="IPR037165">
    <property type="entry name" value="AldOxase/xan_DH_Mopterin-bd_sf"/>
</dbReference>
<dbReference type="Gene3D" id="3.30.365.10">
    <property type="entry name" value="Aldehyde oxidase/xanthine dehydrogenase, molybdopterin binding domain"/>
    <property type="match status" value="1"/>
</dbReference>
<dbReference type="GO" id="GO:0008805">
    <property type="term" value="F:carbon-monoxide oxygenase activity"/>
    <property type="evidence" value="ECO:0007669"/>
    <property type="project" value="UniProtKB-EC"/>
</dbReference>
<organism evidence="1">
    <name type="scientific">hydrothermal vent metagenome</name>
    <dbReference type="NCBI Taxonomy" id="652676"/>
    <lineage>
        <taxon>unclassified sequences</taxon>
        <taxon>metagenomes</taxon>
        <taxon>ecological metagenomes</taxon>
    </lineage>
</organism>
<dbReference type="EMBL" id="UOEI01000642">
    <property type="protein sequence ID" value="VAW08815.1"/>
    <property type="molecule type" value="Genomic_DNA"/>
</dbReference>
<dbReference type="AlphaFoldDB" id="A0A3B0SSH8"/>
<reference evidence="1" key="1">
    <citation type="submission" date="2018-06" db="EMBL/GenBank/DDBJ databases">
        <authorList>
            <person name="Zhirakovskaya E."/>
        </authorList>
    </citation>
    <scope>NUCLEOTIDE SEQUENCE</scope>
</reference>
<dbReference type="SUPFAM" id="SSF56003">
    <property type="entry name" value="Molybdenum cofactor-binding domain"/>
    <property type="match status" value="1"/>
</dbReference>
<feature type="non-terminal residue" evidence="1">
    <location>
        <position position="1"/>
    </location>
</feature>
<evidence type="ECO:0000313" key="1">
    <source>
        <dbReference type="EMBL" id="VAW08815.1"/>
    </source>
</evidence>
<gene>
    <name evidence="1" type="ORF">MNBD_ACTINO01-1935</name>
</gene>
<proteinExistence type="predicted"/>
<sequence>SSLADYPLPAAESLPMFSLDRTVTVTDVNPLGVKGIGEAGTIGSAQTIVNAVVDAVSHLGVKHIDMPLRPKRVWQAIQDARN</sequence>
<name>A0A3B0SSH8_9ZZZZ</name>